<keyword evidence="3" id="KW-1185">Reference proteome</keyword>
<feature type="compositionally biased region" description="Pro residues" evidence="1">
    <location>
        <begin position="152"/>
        <end position="173"/>
    </location>
</feature>
<evidence type="ECO:0000313" key="3">
    <source>
        <dbReference type="Proteomes" id="UP000198983"/>
    </source>
</evidence>
<feature type="region of interest" description="Disordered" evidence="1">
    <location>
        <begin position="120"/>
        <end position="218"/>
    </location>
</feature>
<protein>
    <recommendedName>
        <fullName evidence="4">Polyketide cyclase / dehydrase and lipid transport</fullName>
    </recommendedName>
</protein>
<accession>A0A1H1XAN6</accession>
<evidence type="ECO:0000313" key="2">
    <source>
        <dbReference type="EMBL" id="SDT06140.1"/>
    </source>
</evidence>
<feature type="compositionally biased region" description="Basic and acidic residues" evidence="1">
    <location>
        <begin position="202"/>
        <end position="218"/>
    </location>
</feature>
<evidence type="ECO:0008006" key="4">
    <source>
        <dbReference type="Google" id="ProtNLM"/>
    </source>
</evidence>
<dbReference type="EMBL" id="LT629732">
    <property type="protein sequence ID" value="SDT06140.1"/>
    <property type="molecule type" value="Genomic_DNA"/>
</dbReference>
<dbReference type="AlphaFoldDB" id="A0A1H1XAN6"/>
<dbReference type="Proteomes" id="UP000198983">
    <property type="component" value="Chromosome I"/>
</dbReference>
<name>A0A1H1XAN6_9ACTN</name>
<evidence type="ECO:0000256" key="1">
    <source>
        <dbReference type="SAM" id="MobiDB-lite"/>
    </source>
</evidence>
<organism evidence="2 3">
    <name type="scientific">Actinopolymorpha singaporensis</name>
    <dbReference type="NCBI Taxonomy" id="117157"/>
    <lineage>
        <taxon>Bacteria</taxon>
        <taxon>Bacillati</taxon>
        <taxon>Actinomycetota</taxon>
        <taxon>Actinomycetes</taxon>
        <taxon>Propionibacteriales</taxon>
        <taxon>Actinopolymorphaceae</taxon>
        <taxon>Actinopolymorpha</taxon>
    </lineage>
</organism>
<gene>
    <name evidence="2" type="ORF">SAMN04489717_4885</name>
</gene>
<dbReference type="STRING" id="117157.SAMN04489717_4885"/>
<sequence length="218" mass="23312">MSLVDLADDTFVVAEPARLARRLTAAEFWRACWPSVRLDPYHDRGAEGMRWYVRGEFTGTAELWLEPCRDGTVVHVFLRVDPARGQLPGRRLARVRREFAVAVKSAMFALKDEIEAGRTVGVGPRPLLGPAEPPTCSVPAGDLEPAGDPVPAGDPQPPVGDPVPAGDPQPPVEKVPSGELAGDDPKVVDQPGVHVVTVAGAQDRRRVDGRDDGGPGAR</sequence>
<proteinExistence type="predicted"/>
<reference evidence="2 3" key="1">
    <citation type="submission" date="2016-10" db="EMBL/GenBank/DDBJ databases">
        <authorList>
            <person name="de Groot N.N."/>
        </authorList>
    </citation>
    <scope>NUCLEOTIDE SEQUENCE [LARGE SCALE GENOMIC DNA]</scope>
    <source>
        <strain evidence="2 3">DSM 22024</strain>
    </source>
</reference>